<dbReference type="Proteomes" id="UP000001873">
    <property type="component" value="Chromosome"/>
</dbReference>
<name>B4U217_STREM</name>
<reference evidence="1 2" key="1">
    <citation type="journal article" date="2008" name="PLoS ONE">
        <title>Genome sequence of a lancefield group C Streptococcus zooepidemicus strain causing epidemic nephritis: new information about an old disease.</title>
        <authorList>
            <person name="Beres S.B."/>
            <person name="Sesso R."/>
            <person name="Pinto S.W.L."/>
            <person name="Hoe N.P."/>
            <person name="Porcella S.F."/>
            <person name="Deleo F.R."/>
            <person name="Musser J.M."/>
        </authorList>
    </citation>
    <scope>NUCLEOTIDE SEQUENCE [LARGE SCALE GENOMIC DNA]</scope>
    <source>
        <strain evidence="1 2">MGCS10565</strain>
    </source>
</reference>
<proteinExistence type="predicted"/>
<protein>
    <submittedName>
        <fullName evidence="1">Uncharacterized protein</fullName>
    </submittedName>
</protein>
<dbReference type="HOGENOM" id="CLU_3173544_0_0_9"/>
<evidence type="ECO:0000313" key="1">
    <source>
        <dbReference type="EMBL" id="ACG62034.1"/>
    </source>
</evidence>
<organism evidence="1 2">
    <name type="scientific">Streptococcus equi subsp. zooepidemicus (strain MGCS10565)</name>
    <dbReference type="NCBI Taxonomy" id="552526"/>
    <lineage>
        <taxon>Bacteria</taxon>
        <taxon>Bacillati</taxon>
        <taxon>Bacillota</taxon>
        <taxon>Bacilli</taxon>
        <taxon>Lactobacillales</taxon>
        <taxon>Streptococcaceae</taxon>
        <taxon>Streptococcus</taxon>
    </lineage>
</organism>
<gene>
    <name evidence="1" type="ordered locus">Sez_0669</name>
</gene>
<dbReference type="AlphaFoldDB" id="B4U217"/>
<dbReference type="EMBL" id="CP001129">
    <property type="protein sequence ID" value="ACG62034.1"/>
    <property type="molecule type" value="Genomic_DNA"/>
</dbReference>
<dbReference type="KEGG" id="sez:Sez_0669"/>
<evidence type="ECO:0000313" key="2">
    <source>
        <dbReference type="Proteomes" id="UP000001873"/>
    </source>
</evidence>
<accession>B4U217</accession>
<sequence>MQDLPELFSLYHSHLSLDKELDIIPKASFYCYHYSEILRHAISLDKT</sequence>